<evidence type="ECO:0000313" key="2">
    <source>
        <dbReference type="EMBL" id="ROP44939.1"/>
    </source>
</evidence>
<evidence type="ECO:0000313" key="3">
    <source>
        <dbReference type="Proteomes" id="UP000276232"/>
    </source>
</evidence>
<organism evidence="2 3">
    <name type="scientific">Pseudokineococcus lusitanus</name>
    <dbReference type="NCBI Taxonomy" id="763993"/>
    <lineage>
        <taxon>Bacteria</taxon>
        <taxon>Bacillati</taxon>
        <taxon>Actinomycetota</taxon>
        <taxon>Actinomycetes</taxon>
        <taxon>Kineosporiales</taxon>
        <taxon>Kineosporiaceae</taxon>
        <taxon>Pseudokineococcus</taxon>
    </lineage>
</organism>
<dbReference type="EMBL" id="RJKN01000002">
    <property type="protein sequence ID" value="ROP44939.1"/>
    <property type="molecule type" value="Genomic_DNA"/>
</dbReference>
<protein>
    <submittedName>
        <fullName evidence="2">Uncharacterized protein</fullName>
    </submittedName>
</protein>
<dbReference type="Proteomes" id="UP000276232">
    <property type="component" value="Unassembled WGS sequence"/>
</dbReference>
<sequence length="92" mass="9842">MPEPRGPAALPDPAELRRAHRHCWVLPGDVGDVPADGADGAAGEDDEPYAGVVAEWRATPEGWRARVVYALGDGDMLTVVETWLAAEQLRPA</sequence>
<evidence type="ECO:0000256" key="1">
    <source>
        <dbReference type="SAM" id="MobiDB-lite"/>
    </source>
</evidence>
<dbReference type="InParanoid" id="A0A3N1HR58"/>
<accession>A0A3N1HR58</accession>
<dbReference type="AlphaFoldDB" id="A0A3N1HR58"/>
<reference evidence="2 3" key="1">
    <citation type="journal article" date="2015" name="Stand. Genomic Sci.">
        <title>Genomic Encyclopedia of Bacterial and Archaeal Type Strains, Phase III: the genomes of soil and plant-associated and newly described type strains.</title>
        <authorList>
            <person name="Whitman W.B."/>
            <person name="Woyke T."/>
            <person name="Klenk H.P."/>
            <person name="Zhou Y."/>
            <person name="Lilburn T.G."/>
            <person name="Beck B.J."/>
            <person name="De Vos P."/>
            <person name="Vandamme P."/>
            <person name="Eisen J.A."/>
            <person name="Garrity G."/>
            <person name="Hugenholtz P."/>
            <person name="Kyrpides N.C."/>
        </authorList>
    </citation>
    <scope>NUCLEOTIDE SEQUENCE [LARGE SCALE GENOMIC DNA]</scope>
    <source>
        <strain evidence="2 3">CECT 7306</strain>
    </source>
</reference>
<name>A0A3N1HR58_9ACTN</name>
<keyword evidence="3" id="KW-1185">Reference proteome</keyword>
<comment type="caution">
    <text evidence="2">The sequence shown here is derived from an EMBL/GenBank/DDBJ whole genome shotgun (WGS) entry which is preliminary data.</text>
</comment>
<gene>
    <name evidence="2" type="ORF">EDC03_1069</name>
</gene>
<proteinExistence type="predicted"/>
<feature type="region of interest" description="Disordered" evidence="1">
    <location>
        <begin position="28"/>
        <end position="47"/>
    </location>
</feature>
<feature type="compositionally biased region" description="Low complexity" evidence="1">
    <location>
        <begin position="28"/>
        <end position="41"/>
    </location>
</feature>